<reference evidence="2" key="1">
    <citation type="submission" date="2014-12" db="EMBL/GenBank/DDBJ databases">
        <title>Insight into the proteome of Arion vulgaris.</title>
        <authorList>
            <person name="Aradska J."/>
            <person name="Bulat T."/>
            <person name="Smidak R."/>
            <person name="Sarate P."/>
            <person name="Gangsoo J."/>
            <person name="Sialana F."/>
            <person name="Bilban M."/>
            <person name="Lubec G."/>
        </authorList>
    </citation>
    <scope>NUCLEOTIDE SEQUENCE</scope>
    <source>
        <tissue evidence="2">Skin</tissue>
    </source>
</reference>
<feature type="region of interest" description="Disordered" evidence="1">
    <location>
        <begin position="1"/>
        <end position="48"/>
    </location>
</feature>
<organism evidence="2">
    <name type="scientific">Arion vulgaris</name>
    <dbReference type="NCBI Taxonomy" id="1028688"/>
    <lineage>
        <taxon>Eukaryota</taxon>
        <taxon>Metazoa</taxon>
        <taxon>Spiralia</taxon>
        <taxon>Lophotrochozoa</taxon>
        <taxon>Mollusca</taxon>
        <taxon>Gastropoda</taxon>
        <taxon>Heterobranchia</taxon>
        <taxon>Euthyneura</taxon>
        <taxon>Panpulmonata</taxon>
        <taxon>Eupulmonata</taxon>
        <taxon>Stylommatophora</taxon>
        <taxon>Helicina</taxon>
        <taxon>Arionoidea</taxon>
        <taxon>Arionidae</taxon>
        <taxon>Arion</taxon>
    </lineage>
</organism>
<protein>
    <submittedName>
        <fullName evidence="2">Uncharacterized protein</fullName>
    </submittedName>
</protein>
<accession>A0A0B6ZPK7</accession>
<sequence length="93" mass="10259">PSATLTTSDISKHHLSQSQSGTHKLQQASQQALEKFLSHNRSSSASPKVMTLPNALKDIIKPKLFISACMQPAVPNTRLSYQTCNNNIHFKNN</sequence>
<gene>
    <name evidence="2" type="primary">ORF71576</name>
</gene>
<feature type="compositionally biased region" description="Polar residues" evidence="1">
    <location>
        <begin position="16"/>
        <end position="32"/>
    </location>
</feature>
<dbReference type="AlphaFoldDB" id="A0A0B6ZPK7"/>
<evidence type="ECO:0000256" key="1">
    <source>
        <dbReference type="SAM" id="MobiDB-lite"/>
    </source>
</evidence>
<proteinExistence type="predicted"/>
<evidence type="ECO:0000313" key="2">
    <source>
        <dbReference type="EMBL" id="CEK69786.1"/>
    </source>
</evidence>
<name>A0A0B6ZPK7_9EUPU</name>
<feature type="non-terminal residue" evidence="2">
    <location>
        <position position="1"/>
    </location>
</feature>
<dbReference type="EMBL" id="HACG01022921">
    <property type="protein sequence ID" value="CEK69786.1"/>
    <property type="molecule type" value="Transcribed_RNA"/>
</dbReference>